<organism evidence="1 2">
    <name type="scientific">Trametes sanguinea</name>
    <dbReference type="NCBI Taxonomy" id="158606"/>
    <lineage>
        <taxon>Eukaryota</taxon>
        <taxon>Fungi</taxon>
        <taxon>Dikarya</taxon>
        <taxon>Basidiomycota</taxon>
        <taxon>Agaricomycotina</taxon>
        <taxon>Agaricomycetes</taxon>
        <taxon>Polyporales</taxon>
        <taxon>Polyporaceae</taxon>
        <taxon>Trametes</taxon>
    </lineage>
</organism>
<keyword evidence="2" id="KW-1185">Reference proteome</keyword>
<dbReference type="EMBL" id="JANSHE010001649">
    <property type="protein sequence ID" value="KAJ3001694.1"/>
    <property type="molecule type" value="Genomic_DNA"/>
</dbReference>
<name>A0ACC1PVG8_9APHY</name>
<sequence>MTRLSTAKRQKILDLYQPVNGEPLSLSDIACHVHCDRSTVHSHSSLPLNGNGLEEEKARLTSLGTSFLVLREAEEKSLSGDASPLMGSDASTRSRAPWTPRCTITSSRSPSWHDNDPKHTAHLIQEWLEHQNLLVLPWPPSSPDLNIIENVWAEIKKHLETYRPRPRNTEELWRVVQKLWCPAILANIHAKSEWPAMGTQHMQSTEDTLLAYITSIGSKPDTVGLNLIIMEIASEPGIRLVPSMLPQGDNVIFRESSFFTRHTSLPSPEEVLAAAQEQDPEGSQYRRRPPPVTFQALNLLVKYGTAITNAEGQCLWAVRRLLSEYIPVPEVYGWQTEGDLTFIYMELIHGVTLEERYPSLSPAEKSAIAHQLKGVTAALRSLRQDPADAFVGHIGRQPLQDVLFKTDPNAGPFPNIKALLDYYADFATPRAVKGTIPLVSYRYELPDDGPITFTHGDLHRRNIMVSAPGDGDIRLVAVVDWHQLGWLPPFWEWCKAYWCIPMKGDDWTEYLPIFLEPFEAFPYWSYFGLLAISWDRERSQCRAVPSLCDASPQARVPPSFDYSAESRRVTIRDFGLGYRERALSFARLPSSGRRHRHGLPHLPRDGRRPSRGIPGAPACPRTTGRCTTVQQPP</sequence>
<dbReference type="Proteomes" id="UP001144978">
    <property type="component" value="Unassembled WGS sequence"/>
</dbReference>
<reference evidence="1" key="1">
    <citation type="submission" date="2022-08" db="EMBL/GenBank/DDBJ databases">
        <title>Genome Sequence of Pycnoporus sanguineus.</title>
        <authorList>
            <person name="Buettner E."/>
        </authorList>
    </citation>
    <scope>NUCLEOTIDE SEQUENCE</scope>
    <source>
        <strain evidence="1">CG-C14</strain>
    </source>
</reference>
<protein>
    <submittedName>
        <fullName evidence="1">Uncharacterized protein</fullName>
    </submittedName>
</protein>
<comment type="caution">
    <text evidence="1">The sequence shown here is derived from an EMBL/GenBank/DDBJ whole genome shotgun (WGS) entry which is preliminary data.</text>
</comment>
<gene>
    <name evidence="1" type="ORF">NUW54_g6267</name>
</gene>
<evidence type="ECO:0000313" key="2">
    <source>
        <dbReference type="Proteomes" id="UP001144978"/>
    </source>
</evidence>
<proteinExistence type="predicted"/>
<evidence type="ECO:0000313" key="1">
    <source>
        <dbReference type="EMBL" id="KAJ3001694.1"/>
    </source>
</evidence>
<accession>A0ACC1PVG8</accession>